<organism evidence="10">
    <name type="scientific">Chromera velia CCMP2878</name>
    <dbReference type="NCBI Taxonomy" id="1169474"/>
    <lineage>
        <taxon>Eukaryota</taxon>
        <taxon>Sar</taxon>
        <taxon>Alveolata</taxon>
        <taxon>Colpodellida</taxon>
        <taxon>Chromeraceae</taxon>
        <taxon>Chromera</taxon>
    </lineage>
</organism>
<feature type="transmembrane region" description="Helical" evidence="8">
    <location>
        <begin position="239"/>
        <end position="259"/>
    </location>
</feature>
<evidence type="ECO:0000256" key="2">
    <source>
        <dbReference type="ARBA" id="ARBA00022448"/>
    </source>
</evidence>
<dbReference type="PhylomeDB" id="A0A0G4IB61"/>
<feature type="transmembrane region" description="Helical" evidence="8">
    <location>
        <begin position="115"/>
        <end position="137"/>
    </location>
</feature>
<feature type="transmembrane region" description="Helical" evidence="8">
    <location>
        <begin position="422"/>
        <end position="444"/>
    </location>
</feature>
<feature type="transmembrane region" description="Helical" evidence="8">
    <location>
        <begin position="517"/>
        <end position="539"/>
    </location>
</feature>
<feature type="transmembrane region" description="Helical" evidence="8">
    <location>
        <begin position="279"/>
        <end position="298"/>
    </location>
</feature>
<keyword evidence="7 8" id="KW-0472">Membrane</keyword>
<dbReference type="PANTHER" id="PTHR32195:SF26">
    <property type="entry name" value="TRYPTOPHAN OR TYROSINE TRANSPORTER PROTEIN"/>
    <property type="match status" value="1"/>
</dbReference>
<dbReference type="VEuPathDB" id="CryptoDB:Cvel_12659"/>
<dbReference type="Gene3D" id="1.20.1740.10">
    <property type="entry name" value="Amino acid/polyamine transporter I"/>
    <property type="match status" value="1"/>
</dbReference>
<feature type="transmembrane region" description="Helical" evidence="8">
    <location>
        <begin position="366"/>
        <end position="387"/>
    </location>
</feature>
<gene>
    <name evidence="10" type="ORF">Cvel_12659</name>
</gene>
<comment type="subcellular location">
    <subcellularLocation>
        <location evidence="1">Cell inner membrane</location>
        <topology evidence="1">Multi-pass membrane protein</topology>
    </subcellularLocation>
</comment>
<feature type="signal peptide" evidence="9">
    <location>
        <begin position="1"/>
        <end position="23"/>
    </location>
</feature>
<proteinExistence type="predicted"/>
<sequence length="545" mass="57622">MSVCSFLSYGILPLILLLQRSSAFQGPEGALTSLPRLLRGRRRLSRPRGGDFVGVPWGWEGGGKEGLSAGSLSDETAGETVETKGNLLGASSLVAGTCVGAGILALPATTIQSGALPSTFALVVCWAYMVVTGLLLAEGTLRVKREEDLRGEKRDPEEGLEEGYCSLLTLAERALGPVGAGVSGMAYAFIHYALLIAYVAVGGKGLADVLHLDSFFGSLAFDVGLGLLLFFGSEPLVETINSAMVALIVASFCGLLFLIGRDVQPDLLLRSDFSSLPPAVPIMFVALVYHNVIPTVCSSLKGNVGQIQKAITLGTLLPLVMFVLWNSALLGTVPANAVSPGQNPLALVSEKVSASEAELVGRVTSVFSELAIVTSFIGFVYGLTEFFEDFLRSRAYRDDGKELAEGSEKSIKRRLAFASDRLLSFVVALVPPFLFALGDSSVFFKAIDNAGTFGISTLFGFIPAAVAWRLRYGELNLTDLDLEEESIGVEEEQAAKRGGGFFKKWDDLDMVGGGKPFLVLIGAVAVTVIYGETLIKLGLAGGQPG</sequence>
<keyword evidence="2" id="KW-0813">Transport</keyword>
<evidence type="ECO:0000256" key="3">
    <source>
        <dbReference type="ARBA" id="ARBA00022475"/>
    </source>
</evidence>
<keyword evidence="4" id="KW-0997">Cell inner membrane</keyword>
<evidence type="ECO:0000256" key="5">
    <source>
        <dbReference type="ARBA" id="ARBA00022692"/>
    </source>
</evidence>
<feature type="transmembrane region" description="Helical" evidence="8">
    <location>
        <begin position="310"/>
        <end position="330"/>
    </location>
</feature>
<keyword evidence="9" id="KW-0732">Signal</keyword>
<accession>A0A0G4IB61</accession>
<evidence type="ECO:0000256" key="9">
    <source>
        <dbReference type="SAM" id="SignalP"/>
    </source>
</evidence>
<evidence type="ECO:0000256" key="1">
    <source>
        <dbReference type="ARBA" id="ARBA00004429"/>
    </source>
</evidence>
<feature type="transmembrane region" description="Helical" evidence="8">
    <location>
        <begin position="450"/>
        <end position="468"/>
    </location>
</feature>
<dbReference type="PANTHER" id="PTHR32195">
    <property type="entry name" value="OS07G0662800 PROTEIN"/>
    <property type="match status" value="1"/>
</dbReference>
<feature type="chain" id="PRO_5005192935" description="Amino acid transporter transmembrane domain-containing protein" evidence="9">
    <location>
        <begin position="24"/>
        <end position="545"/>
    </location>
</feature>
<feature type="transmembrane region" description="Helical" evidence="8">
    <location>
        <begin position="214"/>
        <end position="232"/>
    </location>
</feature>
<dbReference type="Pfam" id="PF03222">
    <property type="entry name" value="Trp_Tyr_perm"/>
    <property type="match status" value="1"/>
</dbReference>
<dbReference type="InterPro" id="IPR018227">
    <property type="entry name" value="Amino_acid_transport_2"/>
</dbReference>
<dbReference type="GO" id="GO:0003333">
    <property type="term" value="P:amino acid transmembrane transport"/>
    <property type="evidence" value="ECO:0007669"/>
    <property type="project" value="InterPro"/>
</dbReference>
<keyword evidence="6 8" id="KW-1133">Transmembrane helix</keyword>
<evidence type="ECO:0008006" key="11">
    <source>
        <dbReference type="Google" id="ProtNLM"/>
    </source>
</evidence>
<evidence type="ECO:0000256" key="8">
    <source>
        <dbReference type="SAM" id="Phobius"/>
    </source>
</evidence>
<dbReference type="AlphaFoldDB" id="A0A0G4IB61"/>
<evidence type="ECO:0000313" key="10">
    <source>
        <dbReference type="EMBL" id="CEM54281.1"/>
    </source>
</evidence>
<dbReference type="EMBL" id="CDMZ01005772">
    <property type="protein sequence ID" value="CEM54281.1"/>
    <property type="molecule type" value="Genomic_DNA"/>
</dbReference>
<feature type="transmembrane region" description="Helical" evidence="8">
    <location>
        <begin position="178"/>
        <end position="202"/>
    </location>
</feature>
<evidence type="ECO:0000256" key="6">
    <source>
        <dbReference type="ARBA" id="ARBA00022989"/>
    </source>
</evidence>
<dbReference type="GO" id="GO:0005886">
    <property type="term" value="C:plasma membrane"/>
    <property type="evidence" value="ECO:0007669"/>
    <property type="project" value="UniProtKB-SubCell"/>
</dbReference>
<evidence type="ECO:0000256" key="4">
    <source>
        <dbReference type="ARBA" id="ARBA00022519"/>
    </source>
</evidence>
<protein>
    <recommendedName>
        <fullName evidence="11">Amino acid transporter transmembrane domain-containing protein</fullName>
    </recommendedName>
</protein>
<reference evidence="10" key="1">
    <citation type="submission" date="2014-11" db="EMBL/GenBank/DDBJ databases">
        <authorList>
            <person name="Otto D Thomas"/>
            <person name="Naeem Raeece"/>
        </authorList>
    </citation>
    <scope>NUCLEOTIDE SEQUENCE</scope>
</reference>
<name>A0A0G4IB61_9ALVE</name>
<keyword evidence="3" id="KW-1003">Cell membrane</keyword>
<evidence type="ECO:0000256" key="7">
    <source>
        <dbReference type="ARBA" id="ARBA00023136"/>
    </source>
</evidence>
<keyword evidence="5 8" id="KW-0812">Transmembrane</keyword>